<sequence length="58" mass="6803">MSETPQEWQVWLHCTCTGTALLLSFSKCKKKGQSFMDFRRDVRETRDGSETGYLQKQQ</sequence>
<dbReference type="AlphaFoldDB" id="A0A072V6U9"/>
<dbReference type="HOGENOM" id="CLU_2982037_0_0_1"/>
<name>A0A072V6U9_MEDTR</name>
<evidence type="ECO:0000313" key="3">
    <source>
        <dbReference type="Proteomes" id="UP000002051"/>
    </source>
</evidence>
<proteinExistence type="predicted"/>
<reference evidence="2" key="3">
    <citation type="submission" date="2015-04" db="UniProtKB">
        <authorList>
            <consortium name="EnsemblPlants"/>
        </authorList>
    </citation>
    <scope>IDENTIFICATION</scope>
    <source>
        <strain evidence="2">cv. Jemalong A17</strain>
    </source>
</reference>
<keyword evidence="3" id="KW-1185">Reference proteome</keyword>
<evidence type="ECO:0000313" key="2">
    <source>
        <dbReference type="EnsemblPlants" id="KEH37562"/>
    </source>
</evidence>
<protein>
    <submittedName>
        <fullName evidence="1 2">Uncharacterized protein</fullName>
    </submittedName>
</protein>
<dbReference type="EMBL" id="CM001218">
    <property type="protein sequence ID" value="KEH37562.1"/>
    <property type="molecule type" value="Genomic_DNA"/>
</dbReference>
<reference evidence="1 3" key="2">
    <citation type="journal article" date="2014" name="BMC Genomics">
        <title>An improved genome release (version Mt4.0) for the model legume Medicago truncatula.</title>
        <authorList>
            <person name="Tang H."/>
            <person name="Krishnakumar V."/>
            <person name="Bidwell S."/>
            <person name="Rosen B."/>
            <person name="Chan A."/>
            <person name="Zhou S."/>
            <person name="Gentzbittel L."/>
            <person name="Childs K.L."/>
            <person name="Yandell M."/>
            <person name="Gundlach H."/>
            <person name="Mayer K.F."/>
            <person name="Schwartz D.C."/>
            <person name="Town C.D."/>
        </authorList>
    </citation>
    <scope>GENOME REANNOTATION</scope>
    <source>
        <strain evidence="1">A17</strain>
        <strain evidence="2 3">cv. Jemalong A17</strain>
    </source>
</reference>
<accession>A0A072V6U9</accession>
<evidence type="ECO:0000313" key="1">
    <source>
        <dbReference type="EMBL" id="KEH37562.1"/>
    </source>
</evidence>
<dbReference type="EnsemblPlants" id="KEH37562">
    <property type="protein sequence ID" value="KEH37562"/>
    <property type="gene ID" value="MTR_2g041440"/>
</dbReference>
<organism evidence="1 3">
    <name type="scientific">Medicago truncatula</name>
    <name type="common">Barrel medic</name>
    <name type="synonym">Medicago tribuloides</name>
    <dbReference type="NCBI Taxonomy" id="3880"/>
    <lineage>
        <taxon>Eukaryota</taxon>
        <taxon>Viridiplantae</taxon>
        <taxon>Streptophyta</taxon>
        <taxon>Embryophyta</taxon>
        <taxon>Tracheophyta</taxon>
        <taxon>Spermatophyta</taxon>
        <taxon>Magnoliopsida</taxon>
        <taxon>eudicotyledons</taxon>
        <taxon>Gunneridae</taxon>
        <taxon>Pentapetalae</taxon>
        <taxon>rosids</taxon>
        <taxon>fabids</taxon>
        <taxon>Fabales</taxon>
        <taxon>Fabaceae</taxon>
        <taxon>Papilionoideae</taxon>
        <taxon>50 kb inversion clade</taxon>
        <taxon>NPAAA clade</taxon>
        <taxon>Hologalegina</taxon>
        <taxon>IRL clade</taxon>
        <taxon>Trifolieae</taxon>
        <taxon>Medicago</taxon>
    </lineage>
</organism>
<gene>
    <name evidence="1" type="ordered locus">MTR_2g041440</name>
</gene>
<reference evidence="1 3" key="1">
    <citation type="journal article" date="2011" name="Nature">
        <title>The Medicago genome provides insight into the evolution of rhizobial symbioses.</title>
        <authorList>
            <person name="Young N.D."/>
            <person name="Debelle F."/>
            <person name="Oldroyd G.E."/>
            <person name="Geurts R."/>
            <person name="Cannon S.B."/>
            <person name="Udvardi M.K."/>
            <person name="Benedito V.A."/>
            <person name="Mayer K.F."/>
            <person name="Gouzy J."/>
            <person name="Schoof H."/>
            <person name="Van de Peer Y."/>
            <person name="Proost S."/>
            <person name="Cook D.R."/>
            <person name="Meyers B.C."/>
            <person name="Spannagl M."/>
            <person name="Cheung F."/>
            <person name="De Mita S."/>
            <person name="Krishnakumar V."/>
            <person name="Gundlach H."/>
            <person name="Zhou S."/>
            <person name="Mudge J."/>
            <person name="Bharti A.K."/>
            <person name="Murray J.D."/>
            <person name="Naoumkina M.A."/>
            <person name="Rosen B."/>
            <person name="Silverstein K.A."/>
            <person name="Tang H."/>
            <person name="Rombauts S."/>
            <person name="Zhao P.X."/>
            <person name="Zhou P."/>
            <person name="Barbe V."/>
            <person name="Bardou P."/>
            <person name="Bechner M."/>
            <person name="Bellec A."/>
            <person name="Berger A."/>
            <person name="Berges H."/>
            <person name="Bidwell S."/>
            <person name="Bisseling T."/>
            <person name="Choisne N."/>
            <person name="Couloux A."/>
            <person name="Denny R."/>
            <person name="Deshpande S."/>
            <person name="Dai X."/>
            <person name="Doyle J.J."/>
            <person name="Dudez A.M."/>
            <person name="Farmer A.D."/>
            <person name="Fouteau S."/>
            <person name="Franken C."/>
            <person name="Gibelin C."/>
            <person name="Gish J."/>
            <person name="Goldstein S."/>
            <person name="Gonzalez A.J."/>
            <person name="Green P.J."/>
            <person name="Hallab A."/>
            <person name="Hartog M."/>
            <person name="Hua A."/>
            <person name="Humphray S.J."/>
            <person name="Jeong D.H."/>
            <person name="Jing Y."/>
            <person name="Jocker A."/>
            <person name="Kenton S.M."/>
            <person name="Kim D.J."/>
            <person name="Klee K."/>
            <person name="Lai H."/>
            <person name="Lang C."/>
            <person name="Lin S."/>
            <person name="Macmil S.L."/>
            <person name="Magdelenat G."/>
            <person name="Matthews L."/>
            <person name="McCorrison J."/>
            <person name="Monaghan E.L."/>
            <person name="Mun J.H."/>
            <person name="Najar F.Z."/>
            <person name="Nicholson C."/>
            <person name="Noirot C."/>
            <person name="O'Bleness M."/>
            <person name="Paule C.R."/>
            <person name="Poulain J."/>
            <person name="Prion F."/>
            <person name="Qin B."/>
            <person name="Qu C."/>
            <person name="Retzel E.F."/>
            <person name="Riddle C."/>
            <person name="Sallet E."/>
            <person name="Samain S."/>
            <person name="Samson N."/>
            <person name="Sanders I."/>
            <person name="Saurat O."/>
            <person name="Scarpelli C."/>
            <person name="Schiex T."/>
            <person name="Segurens B."/>
            <person name="Severin A.J."/>
            <person name="Sherrier D.J."/>
            <person name="Shi R."/>
            <person name="Sims S."/>
            <person name="Singer S.R."/>
            <person name="Sinharoy S."/>
            <person name="Sterck L."/>
            <person name="Viollet A."/>
            <person name="Wang B.B."/>
            <person name="Wang K."/>
            <person name="Wang M."/>
            <person name="Wang X."/>
            <person name="Warfsmann J."/>
            <person name="Weissenbach J."/>
            <person name="White D.D."/>
            <person name="White J.D."/>
            <person name="Wiley G.B."/>
            <person name="Wincker P."/>
            <person name="Xing Y."/>
            <person name="Yang L."/>
            <person name="Yao Z."/>
            <person name="Ying F."/>
            <person name="Zhai J."/>
            <person name="Zhou L."/>
            <person name="Zuber A."/>
            <person name="Denarie J."/>
            <person name="Dixon R.A."/>
            <person name="May G.D."/>
            <person name="Schwartz D.C."/>
            <person name="Rogers J."/>
            <person name="Quetier F."/>
            <person name="Town C.D."/>
            <person name="Roe B.A."/>
        </authorList>
    </citation>
    <scope>NUCLEOTIDE SEQUENCE [LARGE SCALE GENOMIC DNA]</scope>
    <source>
        <strain evidence="1">A17</strain>
        <strain evidence="2 3">cv. Jemalong A17</strain>
    </source>
</reference>
<dbReference type="Proteomes" id="UP000002051">
    <property type="component" value="Chromosome 2"/>
</dbReference>